<dbReference type="Pfam" id="PF13715">
    <property type="entry name" value="CarbopepD_reg_2"/>
    <property type="match status" value="1"/>
</dbReference>
<organism evidence="1 2">
    <name type="scientific">Terrimonas rubra</name>
    <dbReference type="NCBI Taxonomy" id="1035890"/>
    <lineage>
        <taxon>Bacteria</taxon>
        <taxon>Pseudomonadati</taxon>
        <taxon>Bacteroidota</taxon>
        <taxon>Chitinophagia</taxon>
        <taxon>Chitinophagales</taxon>
        <taxon>Chitinophagaceae</taxon>
        <taxon>Terrimonas</taxon>
    </lineage>
</organism>
<dbReference type="Gene3D" id="2.60.40.1120">
    <property type="entry name" value="Carboxypeptidase-like, regulatory domain"/>
    <property type="match status" value="1"/>
</dbReference>
<dbReference type="SUPFAM" id="SSF49464">
    <property type="entry name" value="Carboxypeptidase regulatory domain-like"/>
    <property type="match status" value="1"/>
</dbReference>
<comment type="caution">
    <text evidence="1">The sequence shown here is derived from an EMBL/GenBank/DDBJ whole genome shotgun (WGS) entry which is preliminary data.</text>
</comment>
<keyword evidence="2" id="KW-1185">Reference proteome</keyword>
<proteinExistence type="predicted"/>
<evidence type="ECO:0000313" key="2">
    <source>
        <dbReference type="Proteomes" id="UP001597511"/>
    </source>
</evidence>
<dbReference type="RefSeq" id="WP_386101192.1">
    <property type="nucleotide sequence ID" value="NZ_JBHUOZ010000003.1"/>
</dbReference>
<dbReference type="Proteomes" id="UP001597511">
    <property type="component" value="Unassembled WGS sequence"/>
</dbReference>
<reference evidence="2" key="1">
    <citation type="journal article" date="2019" name="Int. J. Syst. Evol. Microbiol.">
        <title>The Global Catalogue of Microorganisms (GCM) 10K type strain sequencing project: providing services to taxonomists for standard genome sequencing and annotation.</title>
        <authorList>
            <consortium name="The Broad Institute Genomics Platform"/>
            <consortium name="The Broad Institute Genome Sequencing Center for Infectious Disease"/>
            <person name="Wu L."/>
            <person name="Ma J."/>
        </authorList>
    </citation>
    <scope>NUCLEOTIDE SEQUENCE [LARGE SCALE GENOMIC DNA]</scope>
    <source>
        <strain evidence="2">KCTC 23299</strain>
    </source>
</reference>
<evidence type="ECO:0000313" key="1">
    <source>
        <dbReference type="EMBL" id="MFD2921253.1"/>
    </source>
</evidence>
<protein>
    <submittedName>
        <fullName evidence="1">Carboxypeptidase-like regulatory domain-containing protein</fullName>
    </submittedName>
</protein>
<accession>A0ABW6A7G8</accession>
<name>A0ABW6A7G8_9BACT</name>
<dbReference type="EMBL" id="JBHUOZ010000003">
    <property type="protein sequence ID" value="MFD2921253.1"/>
    <property type="molecule type" value="Genomic_DNA"/>
</dbReference>
<gene>
    <name evidence="1" type="ORF">ACFS6H_16120</name>
</gene>
<dbReference type="InterPro" id="IPR008969">
    <property type="entry name" value="CarboxyPept-like_regulatory"/>
</dbReference>
<sequence>MSNNIKLSIPEPCHENWANMTPTEKGKFCGACQKQVIDFTGLSDTELAAFFIKHKNTAVCGRMHTQQINKPLPVPTPKKKILPYVLGIGLPALLLSCNNELQGKVLVGEIDMVTAPTPDITVSIMTTPPKTRTITGKVTGADGMGIPQVLVTIKNTDYSAITNEKGEYTIIYGGSNNKSVIEISQWGYLPFSKKISIKAKNNAVASIPVCLKPDDQSPREIIMGLVAPAPVKK</sequence>